<organism evidence="1 2">
    <name type="scientific">Actinoplanes auranticolor</name>
    <dbReference type="NCBI Taxonomy" id="47988"/>
    <lineage>
        <taxon>Bacteria</taxon>
        <taxon>Bacillati</taxon>
        <taxon>Actinomycetota</taxon>
        <taxon>Actinomycetes</taxon>
        <taxon>Micromonosporales</taxon>
        <taxon>Micromonosporaceae</taxon>
        <taxon>Actinoplanes</taxon>
    </lineage>
</organism>
<comment type="caution">
    <text evidence="1">The sequence shown here is derived from an EMBL/GenBank/DDBJ whole genome shotgun (WGS) entry which is preliminary data.</text>
</comment>
<name>A0A919SEA5_9ACTN</name>
<gene>
    <name evidence="1" type="ORF">Aau02nite_39760</name>
</gene>
<dbReference type="Proteomes" id="UP000681340">
    <property type="component" value="Unassembled WGS sequence"/>
</dbReference>
<dbReference type="AlphaFoldDB" id="A0A919SEA5"/>
<evidence type="ECO:0000313" key="2">
    <source>
        <dbReference type="Proteomes" id="UP000681340"/>
    </source>
</evidence>
<accession>A0A919SEA5</accession>
<dbReference type="EMBL" id="BOQL01000030">
    <property type="protein sequence ID" value="GIM70175.1"/>
    <property type="molecule type" value="Genomic_DNA"/>
</dbReference>
<protein>
    <submittedName>
        <fullName evidence="1">Uncharacterized protein</fullName>
    </submittedName>
</protein>
<keyword evidence="2" id="KW-1185">Reference proteome</keyword>
<reference evidence="1" key="1">
    <citation type="submission" date="2021-03" db="EMBL/GenBank/DDBJ databases">
        <title>Whole genome shotgun sequence of Actinoplanes auranticolor NBRC 12245.</title>
        <authorList>
            <person name="Komaki H."/>
            <person name="Tamura T."/>
        </authorList>
    </citation>
    <scope>NUCLEOTIDE SEQUENCE</scope>
    <source>
        <strain evidence="1">NBRC 12245</strain>
    </source>
</reference>
<proteinExistence type="predicted"/>
<sequence length="86" mass="8855">MTVVDAAGDEVGTVTAVEMPGTEVRPDVPEEQAVRLMAEGYLRAGGTGLLATAWYAGGSQVADVTTTAEEGVVTLTADKHQLHRAG</sequence>
<evidence type="ECO:0000313" key="1">
    <source>
        <dbReference type="EMBL" id="GIM70175.1"/>
    </source>
</evidence>